<comment type="caution">
    <text evidence="8">Lacks conserved residue(s) required for the propagation of feature annotation.</text>
</comment>
<feature type="binding site" evidence="8">
    <location>
        <position position="58"/>
    </location>
    <ligand>
        <name>ATP</name>
        <dbReference type="ChEBI" id="CHEBI:30616"/>
    </ligand>
</feature>
<gene>
    <name evidence="8" type="primary">bioD</name>
    <name evidence="9" type="ORF">CBI31_07335</name>
</gene>
<dbReference type="CDD" id="cd03109">
    <property type="entry name" value="DTBS"/>
    <property type="match status" value="1"/>
</dbReference>
<proteinExistence type="inferred from homology"/>
<keyword evidence="6 8" id="KW-0067">ATP-binding</keyword>
<feature type="binding site" evidence="8">
    <location>
        <begin position="179"/>
        <end position="180"/>
    </location>
    <ligand>
        <name>ATP</name>
        <dbReference type="ChEBI" id="CHEBI:30616"/>
    </ligand>
</feature>
<comment type="function">
    <text evidence="8">Catalyzes a mechanistically unusual reaction, the ATP-dependent insertion of CO2 between the N7 and N8 nitrogen atoms of 7,8-diaminopelargonic acid (DAPA, also called 7,8-diammoniononanoate) to form a ureido ring.</text>
</comment>
<evidence type="ECO:0000256" key="4">
    <source>
        <dbReference type="ARBA" id="ARBA00022741"/>
    </source>
</evidence>
<name>A0A254PXX2_9BURK</name>
<dbReference type="GO" id="GO:0005524">
    <property type="term" value="F:ATP binding"/>
    <property type="evidence" value="ECO:0007669"/>
    <property type="project" value="UniProtKB-UniRule"/>
</dbReference>
<feature type="binding site" evidence="8">
    <location>
        <begin position="208"/>
        <end position="210"/>
    </location>
    <ligand>
        <name>ATP</name>
        <dbReference type="ChEBI" id="CHEBI:30616"/>
    </ligand>
</feature>
<organism evidence="9 10">
    <name type="scientific">Polynucleobacter campilacus</name>
    <dbReference type="NCBI Taxonomy" id="1743163"/>
    <lineage>
        <taxon>Bacteria</taxon>
        <taxon>Pseudomonadati</taxon>
        <taxon>Pseudomonadota</taxon>
        <taxon>Betaproteobacteria</taxon>
        <taxon>Burkholderiales</taxon>
        <taxon>Burkholderiaceae</taxon>
        <taxon>Polynucleobacter</taxon>
    </lineage>
</organism>
<keyword evidence="2 8" id="KW-0436">Ligase</keyword>
<keyword evidence="10" id="KW-1185">Reference proteome</keyword>
<evidence type="ECO:0000256" key="8">
    <source>
        <dbReference type="HAMAP-Rule" id="MF_00336"/>
    </source>
</evidence>
<keyword evidence="4 8" id="KW-0547">Nucleotide-binding</keyword>
<keyword evidence="7 8" id="KW-0460">Magnesium</keyword>
<dbReference type="InterPro" id="IPR004472">
    <property type="entry name" value="DTB_synth_BioD"/>
</dbReference>
<comment type="cofactor">
    <cofactor evidence="8">
        <name>Mg(2+)</name>
        <dbReference type="ChEBI" id="CHEBI:18420"/>
    </cofactor>
</comment>
<dbReference type="EMBL" id="NGUP01000003">
    <property type="protein sequence ID" value="OWS70126.1"/>
    <property type="molecule type" value="Genomic_DNA"/>
</dbReference>
<dbReference type="RefSeq" id="WP_088525712.1">
    <property type="nucleotide sequence ID" value="NZ_NGUP01000003.1"/>
</dbReference>
<dbReference type="Proteomes" id="UP000197528">
    <property type="component" value="Unassembled WGS sequence"/>
</dbReference>
<dbReference type="AlphaFoldDB" id="A0A254PXX2"/>
<dbReference type="GO" id="GO:0004141">
    <property type="term" value="F:dethiobiotin synthase activity"/>
    <property type="evidence" value="ECO:0007669"/>
    <property type="project" value="UniProtKB-UniRule"/>
</dbReference>
<dbReference type="PANTHER" id="PTHR43210">
    <property type="entry name" value="DETHIOBIOTIN SYNTHETASE"/>
    <property type="match status" value="1"/>
</dbReference>
<feature type="binding site" evidence="8">
    <location>
        <position position="19"/>
    </location>
    <ligand>
        <name>Mg(2+)</name>
        <dbReference type="ChEBI" id="CHEBI:18420"/>
    </ligand>
</feature>
<evidence type="ECO:0000313" key="10">
    <source>
        <dbReference type="Proteomes" id="UP000197528"/>
    </source>
</evidence>
<feature type="binding site" evidence="8">
    <location>
        <position position="58"/>
    </location>
    <ligand>
        <name>Mg(2+)</name>
        <dbReference type="ChEBI" id="CHEBI:18420"/>
    </ligand>
</feature>
<feature type="binding site" evidence="8">
    <location>
        <position position="119"/>
    </location>
    <ligand>
        <name>Mg(2+)</name>
        <dbReference type="ChEBI" id="CHEBI:18420"/>
    </ligand>
</feature>
<protein>
    <recommendedName>
        <fullName evidence="8">ATP-dependent dethiobiotin synthetase BioD</fullName>
        <ecNumber evidence="8">6.3.3.3</ecNumber>
    </recommendedName>
    <alternativeName>
        <fullName evidence="8">DTB synthetase</fullName>
        <shortName evidence="8">DTBS</shortName>
    </alternativeName>
    <alternativeName>
        <fullName evidence="8">Dethiobiotin synthase</fullName>
    </alternativeName>
</protein>
<dbReference type="HAMAP" id="MF_00336">
    <property type="entry name" value="BioD"/>
    <property type="match status" value="1"/>
</dbReference>
<keyword evidence="5 8" id="KW-0093">Biotin biosynthesis</keyword>
<dbReference type="GO" id="GO:0005829">
    <property type="term" value="C:cytosol"/>
    <property type="evidence" value="ECO:0007669"/>
    <property type="project" value="TreeGrafter"/>
</dbReference>
<evidence type="ECO:0000256" key="6">
    <source>
        <dbReference type="ARBA" id="ARBA00022840"/>
    </source>
</evidence>
<dbReference type="GO" id="GO:0042803">
    <property type="term" value="F:protein homodimerization activity"/>
    <property type="evidence" value="ECO:0007669"/>
    <property type="project" value="UniProtKB-ARBA"/>
</dbReference>
<dbReference type="NCBIfam" id="TIGR00347">
    <property type="entry name" value="bioD"/>
    <property type="match status" value="1"/>
</dbReference>
<dbReference type="Pfam" id="PF13500">
    <property type="entry name" value="AAA_26"/>
    <property type="match status" value="1"/>
</dbReference>
<evidence type="ECO:0000256" key="5">
    <source>
        <dbReference type="ARBA" id="ARBA00022756"/>
    </source>
</evidence>
<evidence type="ECO:0000256" key="7">
    <source>
        <dbReference type="ARBA" id="ARBA00022842"/>
    </source>
</evidence>
<dbReference type="GO" id="GO:0000287">
    <property type="term" value="F:magnesium ion binding"/>
    <property type="evidence" value="ECO:0007669"/>
    <property type="project" value="UniProtKB-UniRule"/>
</dbReference>
<dbReference type="OrthoDB" id="9802097at2"/>
<feature type="binding site" evidence="8">
    <location>
        <begin position="119"/>
        <end position="122"/>
    </location>
    <ligand>
        <name>ATP</name>
        <dbReference type="ChEBI" id="CHEBI:30616"/>
    </ligand>
</feature>
<keyword evidence="1 8" id="KW-0963">Cytoplasm</keyword>
<dbReference type="EC" id="6.3.3.3" evidence="8"/>
<comment type="catalytic activity">
    <reaction evidence="8">
        <text>(7R,8S)-7,8-diammoniononanoate + CO2 + ATP = (4R,5S)-dethiobiotin + ADP + phosphate + 3 H(+)</text>
        <dbReference type="Rhea" id="RHEA:15805"/>
        <dbReference type="ChEBI" id="CHEBI:15378"/>
        <dbReference type="ChEBI" id="CHEBI:16526"/>
        <dbReference type="ChEBI" id="CHEBI:30616"/>
        <dbReference type="ChEBI" id="CHEBI:43474"/>
        <dbReference type="ChEBI" id="CHEBI:149469"/>
        <dbReference type="ChEBI" id="CHEBI:149473"/>
        <dbReference type="ChEBI" id="CHEBI:456216"/>
        <dbReference type="EC" id="6.3.3.3"/>
    </reaction>
</comment>
<feature type="active site" evidence="8">
    <location>
        <position position="40"/>
    </location>
</feature>
<comment type="similarity">
    <text evidence="8">Belongs to the dethiobiotin synthetase family.</text>
</comment>
<dbReference type="SUPFAM" id="SSF52540">
    <property type="entry name" value="P-loop containing nucleoside triphosphate hydrolases"/>
    <property type="match status" value="1"/>
</dbReference>
<comment type="caution">
    <text evidence="9">The sequence shown here is derived from an EMBL/GenBank/DDBJ whole genome shotgun (WGS) entry which is preliminary data.</text>
</comment>
<sequence>MTKMTGFFVTGTDTEVGKTLVSGALILKLREQGKQVIGFKPVVAGTYQDASGHTLNEDLETLRIASQLAPGQFNLSPYVLDMPVAPHLAAAIKGIALDMNTIMQALDDVQKHSDCIVVEGAGGFLVPLSDNQDLGDLAQKIDLPIVLVVGMKLGCINHALLTQEAIKARGLKIVGWVANSLENEMPLLQENVATLKAAINAPFLGLIPSLPNALQKSHNSPYSIEALDFAARHIQIAIH</sequence>
<reference evidence="9 10" key="1">
    <citation type="submission" date="2017-05" db="EMBL/GenBank/DDBJ databases">
        <title>Genome of Polynucleobacter sp. MWH-Feld-100.</title>
        <authorList>
            <person name="Hahn M.W."/>
        </authorList>
    </citation>
    <scope>NUCLEOTIDE SEQUENCE [LARGE SCALE GENOMIC DNA]</scope>
    <source>
        <strain evidence="9 10">MWH-Feld-100</strain>
    </source>
</reference>
<comment type="pathway">
    <text evidence="8">Cofactor biosynthesis; biotin biosynthesis; biotin from 7,8-diaminononanoate: step 1/2.</text>
</comment>
<evidence type="ECO:0000313" key="9">
    <source>
        <dbReference type="EMBL" id="OWS70126.1"/>
    </source>
</evidence>
<dbReference type="UniPathway" id="UPA00078">
    <property type="reaction ID" value="UER00161"/>
</dbReference>
<dbReference type="GO" id="GO:0009102">
    <property type="term" value="P:biotin biosynthetic process"/>
    <property type="evidence" value="ECO:0007669"/>
    <property type="project" value="UniProtKB-UniRule"/>
</dbReference>
<evidence type="ECO:0000256" key="2">
    <source>
        <dbReference type="ARBA" id="ARBA00022598"/>
    </source>
</evidence>
<comment type="subcellular location">
    <subcellularLocation>
        <location evidence="8">Cytoplasm</location>
    </subcellularLocation>
</comment>
<accession>A0A254PXX2</accession>
<dbReference type="InterPro" id="IPR027417">
    <property type="entry name" value="P-loop_NTPase"/>
</dbReference>
<dbReference type="Gene3D" id="3.40.50.300">
    <property type="entry name" value="P-loop containing nucleotide triphosphate hydrolases"/>
    <property type="match status" value="1"/>
</dbReference>
<comment type="subunit">
    <text evidence="8">Homodimer.</text>
</comment>
<keyword evidence="3 8" id="KW-0479">Metal-binding</keyword>
<feature type="binding site" evidence="8">
    <location>
        <begin position="15"/>
        <end position="20"/>
    </location>
    <ligand>
        <name>ATP</name>
        <dbReference type="ChEBI" id="CHEBI:30616"/>
    </ligand>
</feature>
<dbReference type="PIRSF" id="PIRSF006755">
    <property type="entry name" value="DTB_synth"/>
    <property type="match status" value="1"/>
</dbReference>
<dbReference type="FunFam" id="3.40.50.300:FF:000292">
    <property type="entry name" value="ATP-dependent dethiobiotin synthetase BioD"/>
    <property type="match status" value="1"/>
</dbReference>
<evidence type="ECO:0000256" key="3">
    <source>
        <dbReference type="ARBA" id="ARBA00022723"/>
    </source>
</evidence>
<evidence type="ECO:0000256" key="1">
    <source>
        <dbReference type="ARBA" id="ARBA00022490"/>
    </source>
</evidence>
<dbReference type="PANTHER" id="PTHR43210:SF5">
    <property type="entry name" value="DETHIOBIOTIN SYNTHETASE"/>
    <property type="match status" value="1"/>
</dbReference>